<feature type="region of interest" description="Disordered" evidence="5">
    <location>
        <begin position="32"/>
        <end position="63"/>
    </location>
</feature>
<keyword evidence="6" id="KW-0732">Signal</keyword>
<dbReference type="GO" id="GO:0016985">
    <property type="term" value="F:mannan endo-1,4-beta-mannosidase activity"/>
    <property type="evidence" value="ECO:0007669"/>
    <property type="project" value="InterPro"/>
</dbReference>
<proteinExistence type="inferred from homology"/>
<feature type="active site" description="Nucleophile" evidence="4">
    <location>
        <position position="307"/>
    </location>
</feature>
<dbReference type="RefSeq" id="WP_088961527.1">
    <property type="nucleotide sequence ID" value="NZ_LT607410.1"/>
</dbReference>
<dbReference type="InterPro" id="IPR022790">
    <property type="entry name" value="GH26_dom"/>
</dbReference>
<keyword evidence="2 4" id="KW-0378">Hydrolase</keyword>
<evidence type="ECO:0000256" key="2">
    <source>
        <dbReference type="ARBA" id="ARBA00022801"/>
    </source>
</evidence>
<evidence type="ECO:0000259" key="7">
    <source>
        <dbReference type="PROSITE" id="PS51764"/>
    </source>
</evidence>
<protein>
    <submittedName>
        <fullName evidence="8">Glycosyl hydrolase family 26</fullName>
    </submittedName>
</protein>
<organism evidence="8 9">
    <name type="scientific">Micromonospora purpureochromogenes</name>
    <dbReference type="NCBI Taxonomy" id="47872"/>
    <lineage>
        <taxon>Bacteria</taxon>
        <taxon>Bacillati</taxon>
        <taxon>Actinomycetota</taxon>
        <taxon>Actinomycetes</taxon>
        <taxon>Micromonosporales</taxon>
        <taxon>Micromonosporaceae</taxon>
        <taxon>Micromonospora</taxon>
    </lineage>
</organism>
<evidence type="ECO:0000256" key="3">
    <source>
        <dbReference type="ARBA" id="ARBA00023295"/>
    </source>
</evidence>
<evidence type="ECO:0000256" key="4">
    <source>
        <dbReference type="PROSITE-ProRule" id="PRU01100"/>
    </source>
</evidence>
<dbReference type="SUPFAM" id="SSF51445">
    <property type="entry name" value="(Trans)glycosidases"/>
    <property type="match status" value="1"/>
</dbReference>
<feature type="signal peptide" evidence="6">
    <location>
        <begin position="1"/>
        <end position="26"/>
    </location>
</feature>
<dbReference type="InterPro" id="IPR000805">
    <property type="entry name" value="Glyco_hydro_26"/>
</dbReference>
<dbReference type="Proteomes" id="UP000198228">
    <property type="component" value="Chromosome I"/>
</dbReference>
<dbReference type="PROSITE" id="PS51764">
    <property type="entry name" value="GH26"/>
    <property type="match status" value="1"/>
</dbReference>
<accession>A0A1C4XTM1</accession>
<evidence type="ECO:0000313" key="9">
    <source>
        <dbReference type="Proteomes" id="UP000198228"/>
    </source>
</evidence>
<dbReference type="PANTHER" id="PTHR40079:SF4">
    <property type="entry name" value="GH26 DOMAIN-CONTAINING PROTEIN-RELATED"/>
    <property type="match status" value="1"/>
</dbReference>
<comment type="similarity">
    <text evidence="1 4">Belongs to the glycosyl hydrolase 26 family.</text>
</comment>
<evidence type="ECO:0000256" key="5">
    <source>
        <dbReference type="SAM" id="MobiDB-lite"/>
    </source>
</evidence>
<name>A0A1C4XTM1_9ACTN</name>
<dbReference type="Pfam" id="PF02156">
    <property type="entry name" value="Glyco_hydro_26"/>
    <property type="match status" value="1"/>
</dbReference>
<feature type="chain" id="PRO_5039691128" evidence="6">
    <location>
        <begin position="27"/>
        <end position="387"/>
    </location>
</feature>
<dbReference type="AlphaFoldDB" id="A0A1C4XTM1"/>
<reference evidence="8 9" key="1">
    <citation type="submission" date="2016-06" db="EMBL/GenBank/DDBJ databases">
        <authorList>
            <person name="Kjaerup R.B."/>
            <person name="Dalgaard T.S."/>
            <person name="Juul-Madsen H.R."/>
        </authorList>
    </citation>
    <scope>NUCLEOTIDE SEQUENCE [LARGE SCALE GENOMIC DNA]</scope>
    <source>
        <strain evidence="8 9">DSM 43821</strain>
    </source>
</reference>
<feature type="compositionally biased region" description="Low complexity" evidence="5">
    <location>
        <begin position="43"/>
        <end position="53"/>
    </location>
</feature>
<feature type="domain" description="GH26" evidence="7">
    <location>
        <begin position="50"/>
        <end position="376"/>
    </location>
</feature>
<evidence type="ECO:0000313" key="8">
    <source>
        <dbReference type="EMBL" id="SCF11784.1"/>
    </source>
</evidence>
<sequence length="387" mass="43767">MAKLTVPRVMTVLIAALLLAYAFAMAPKTTAEGRKEAPSDRVAAAGPSAVATAEPGSSLGPDRKIFPPAGKTFIGVMTQEGPHDFTAVDMFTAAAKRQPQVMLFGSGWASEAFDRTPFDRIKDRGMLPMLGWEPWDYRLGEAAIKKGLPTREVDRLRNEQTQYRLSHIARGDFDSYLRSWAEGIKSLGYPVAIRFAHEMNGYWYPWCELVNGNRPGDYVKAWRHVHDLFRAAGATNVTWVWSPNNIWDDSLPKLSTFYPGDAYVDWVGISGYYTTVFTSDYRPFDVIFDRIIKEIRAFSSKPLVITETGASDAYGRKAEWITRAFRLLPRYKDIIGVIWFEVNKEREVDWRIVSSPAVTKAFAKGVAGPRYQVTWSPDMLLRRKLED</sequence>
<evidence type="ECO:0000256" key="1">
    <source>
        <dbReference type="ARBA" id="ARBA00007754"/>
    </source>
</evidence>
<keyword evidence="3 4" id="KW-0326">Glycosidase</keyword>
<dbReference type="Gene3D" id="3.20.20.80">
    <property type="entry name" value="Glycosidases"/>
    <property type="match status" value="1"/>
</dbReference>
<evidence type="ECO:0000256" key="6">
    <source>
        <dbReference type="SAM" id="SignalP"/>
    </source>
</evidence>
<dbReference type="PANTHER" id="PTHR40079">
    <property type="entry name" value="MANNAN ENDO-1,4-BETA-MANNOSIDASE E-RELATED"/>
    <property type="match status" value="1"/>
</dbReference>
<dbReference type="EMBL" id="LT607410">
    <property type="protein sequence ID" value="SCF11784.1"/>
    <property type="molecule type" value="Genomic_DNA"/>
</dbReference>
<gene>
    <name evidence="8" type="ORF">GA0074696_2833</name>
</gene>
<dbReference type="InterPro" id="IPR017853">
    <property type="entry name" value="GH"/>
</dbReference>
<feature type="active site" description="Proton donor" evidence="4">
    <location>
        <position position="198"/>
    </location>
</feature>
<dbReference type="GO" id="GO:0006080">
    <property type="term" value="P:substituted mannan metabolic process"/>
    <property type="evidence" value="ECO:0007669"/>
    <property type="project" value="InterPro"/>
</dbReference>